<dbReference type="GO" id="GO:0005524">
    <property type="term" value="F:ATP binding"/>
    <property type="evidence" value="ECO:0007669"/>
    <property type="project" value="InterPro"/>
</dbReference>
<dbReference type="SMART" id="SM00220">
    <property type="entry name" value="S_TKc"/>
    <property type="match status" value="1"/>
</dbReference>
<keyword evidence="3" id="KW-1185">Reference proteome</keyword>
<dbReference type="PROSITE" id="PS00108">
    <property type="entry name" value="PROTEIN_KINASE_ST"/>
    <property type="match status" value="1"/>
</dbReference>
<organism evidence="2 3">
    <name type="scientific">Mycena venus</name>
    <dbReference type="NCBI Taxonomy" id="2733690"/>
    <lineage>
        <taxon>Eukaryota</taxon>
        <taxon>Fungi</taxon>
        <taxon>Dikarya</taxon>
        <taxon>Basidiomycota</taxon>
        <taxon>Agaricomycotina</taxon>
        <taxon>Agaricomycetes</taxon>
        <taxon>Agaricomycetidae</taxon>
        <taxon>Agaricales</taxon>
        <taxon>Marasmiineae</taxon>
        <taxon>Mycenaceae</taxon>
        <taxon>Mycena</taxon>
    </lineage>
</organism>
<name>A0A8H7DF30_9AGAR</name>
<reference evidence="2" key="1">
    <citation type="submission" date="2020-05" db="EMBL/GenBank/DDBJ databases">
        <title>Mycena genomes resolve the evolution of fungal bioluminescence.</title>
        <authorList>
            <person name="Tsai I.J."/>
        </authorList>
    </citation>
    <scope>NUCLEOTIDE SEQUENCE</scope>
    <source>
        <strain evidence="2">CCC161011</strain>
    </source>
</reference>
<sequence length="861" mass="99198">MSSSEAVSCQPFPKSLPWATVYQQQQAEWVEIPPSPAGYANLKYRVWFTWYMMEMDRRSHVRGSWFAVLGGTGADKDLWLWEDDDEEFIKSFGSKHWQRSPLRIPEMDWDDACRAYEVRRSRATTSASPLVHLTPLTRLRFIAWLIVVGPLRKGHILKWGNIDELILRWGASISFRMANSDVEACKSCGVSHLLPIWIETMLNVYSLSDVRAIPWHHTCSCFESHWASFARNRRRLSTPRAKDSVTLRALYELVVSPWPLILWVALRAGLHAQGNPIETFLGALRDSDQDLFTWDNKDAIELRNALLGADIGQPWLYPHDWSQYMVEVDLETWVKINNMTATMDRPRRGLNDMKLRLVALLLKFPSGLNAKRILAPLPFNFDHPPFTPMSYVLEDHHKNWSAATDIGSKEFWASRNLENWLLTRNATLCHSVWHTSVGGLYLSVLERVHAMYIVLTALPQVPSFPCRHFAVAQLENEQNLARYAYSVMLERSHHARHDLFVSVTNSNMGMNGFFDREDHWEPAFLESLKRYHLDVEVFMNLSKQSVELFIATPTSDIQHFSQEHCSKYLSAQIVYDYMYQDVCALVARLVLFLRDTESYQRFLACRGTDAQRLLDLLQDLLDMDSFSVIKPLIFKALLRLSRESGLHPRCYALPELQKMGRQLAAGAYGDIWQGRVHGQRVSVKMMRIFQDSDDFGREALIWRQLCHPNILPFFGLYYFDNRLCLISPWMENGNVMEFLTQNPHGAVRLSLILDVALGLQYLHQQNIVHGDLKAVNILVTPARRACIADFGLSSIVNAWTFRFTHSTPNVYGGTTRYQAPELFRGETKNHFGSDVYAFACVCYEVSRLGVAILIVNITERY</sequence>
<dbReference type="GO" id="GO:0004674">
    <property type="term" value="F:protein serine/threonine kinase activity"/>
    <property type="evidence" value="ECO:0007669"/>
    <property type="project" value="TreeGrafter"/>
</dbReference>
<dbReference type="AlphaFoldDB" id="A0A8H7DF30"/>
<dbReference type="SUPFAM" id="SSF56112">
    <property type="entry name" value="Protein kinase-like (PK-like)"/>
    <property type="match status" value="1"/>
</dbReference>
<keyword evidence="2" id="KW-0808">Transferase</keyword>
<dbReference type="PROSITE" id="PS50011">
    <property type="entry name" value="PROTEIN_KINASE_DOM"/>
    <property type="match status" value="1"/>
</dbReference>
<dbReference type="InterPro" id="IPR001245">
    <property type="entry name" value="Ser-Thr/Tyr_kinase_cat_dom"/>
</dbReference>
<comment type="caution">
    <text evidence="2">The sequence shown here is derived from an EMBL/GenBank/DDBJ whole genome shotgun (WGS) entry which is preliminary data.</text>
</comment>
<protein>
    <submittedName>
        <fullName evidence="2">Protein kinase domain-containing protein</fullName>
    </submittedName>
</protein>
<dbReference type="PANTHER" id="PTHR44329">
    <property type="entry name" value="SERINE/THREONINE-PROTEIN KINASE TNNI3K-RELATED"/>
    <property type="match status" value="1"/>
</dbReference>
<dbReference type="OrthoDB" id="4062651at2759"/>
<accession>A0A8H7DF30</accession>
<evidence type="ECO:0000313" key="3">
    <source>
        <dbReference type="Proteomes" id="UP000620124"/>
    </source>
</evidence>
<dbReference type="EMBL" id="JACAZI010000002">
    <property type="protein sequence ID" value="KAF7369146.1"/>
    <property type="molecule type" value="Genomic_DNA"/>
</dbReference>
<dbReference type="InterPro" id="IPR011009">
    <property type="entry name" value="Kinase-like_dom_sf"/>
</dbReference>
<evidence type="ECO:0000259" key="1">
    <source>
        <dbReference type="PROSITE" id="PS50011"/>
    </source>
</evidence>
<feature type="domain" description="Protein kinase" evidence="1">
    <location>
        <begin position="657"/>
        <end position="861"/>
    </location>
</feature>
<dbReference type="Gene3D" id="1.10.510.10">
    <property type="entry name" value="Transferase(Phosphotransferase) domain 1"/>
    <property type="match status" value="1"/>
</dbReference>
<gene>
    <name evidence="2" type="ORF">MVEN_00241800</name>
</gene>
<dbReference type="PANTHER" id="PTHR44329:SF214">
    <property type="entry name" value="PROTEIN KINASE DOMAIN-CONTAINING PROTEIN"/>
    <property type="match status" value="1"/>
</dbReference>
<dbReference type="InterPro" id="IPR051681">
    <property type="entry name" value="Ser/Thr_Kinases-Pseudokinases"/>
</dbReference>
<dbReference type="InterPro" id="IPR000719">
    <property type="entry name" value="Prot_kinase_dom"/>
</dbReference>
<dbReference type="Proteomes" id="UP000620124">
    <property type="component" value="Unassembled WGS sequence"/>
</dbReference>
<proteinExistence type="predicted"/>
<evidence type="ECO:0000313" key="2">
    <source>
        <dbReference type="EMBL" id="KAF7369146.1"/>
    </source>
</evidence>
<dbReference type="Pfam" id="PF07714">
    <property type="entry name" value="PK_Tyr_Ser-Thr"/>
    <property type="match status" value="1"/>
</dbReference>
<dbReference type="InterPro" id="IPR008271">
    <property type="entry name" value="Ser/Thr_kinase_AS"/>
</dbReference>
<keyword evidence="2" id="KW-0418">Kinase</keyword>